<feature type="region of interest" description="Disordered" evidence="1">
    <location>
        <begin position="1509"/>
        <end position="1536"/>
    </location>
</feature>
<evidence type="ECO:0000313" key="4">
    <source>
        <dbReference type="Proteomes" id="UP000792457"/>
    </source>
</evidence>
<dbReference type="Proteomes" id="UP000792457">
    <property type="component" value="Unassembled WGS sequence"/>
</dbReference>
<gene>
    <name evidence="3" type="ORF">J437_LFUL003633</name>
</gene>
<keyword evidence="4" id="KW-1185">Reference proteome</keyword>
<feature type="region of interest" description="Disordered" evidence="1">
    <location>
        <begin position="288"/>
        <end position="342"/>
    </location>
</feature>
<evidence type="ECO:0000313" key="3">
    <source>
        <dbReference type="EMBL" id="KAG8223727.1"/>
    </source>
</evidence>
<dbReference type="OrthoDB" id="6119313at2759"/>
<feature type="compositionally biased region" description="Basic and acidic residues" evidence="1">
    <location>
        <begin position="2264"/>
        <end position="2277"/>
    </location>
</feature>
<feature type="region of interest" description="Disordered" evidence="1">
    <location>
        <begin position="515"/>
        <end position="559"/>
    </location>
</feature>
<feature type="region of interest" description="Disordered" evidence="1">
    <location>
        <begin position="959"/>
        <end position="980"/>
    </location>
</feature>
<feature type="compositionally biased region" description="Polar residues" evidence="1">
    <location>
        <begin position="296"/>
        <end position="323"/>
    </location>
</feature>
<accession>A0A8K0JW37</accession>
<reference evidence="3" key="2">
    <citation type="submission" date="2017-10" db="EMBL/GenBank/DDBJ databases">
        <title>Ladona fulva Genome sequencing and assembly.</title>
        <authorList>
            <person name="Murali S."/>
            <person name="Richards S."/>
            <person name="Bandaranaike D."/>
            <person name="Bellair M."/>
            <person name="Blankenburg K."/>
            <person name="Chao H."/>
            <person name="Dinh H."/>
            <person name="Doddapaneni H."/>
            <person name="Dugan-Rocha S."/>
            <person name="Elkadiri S."/>
            <person name="Gnanaolivu R."/>
            <person name="Hernandez B."/>
            <person name="Skinner E."/>
            <person name="Javaid M."/>
            <person name="Lee S."/>
            <person name="Li M."/>
            <person name="Ming W."/>
            <person name="Munidasa M."/>
            <person name="Muniz J."/>
            <person name="Nguyen L."/>
            <person name="Hughes D."/>
            <person name="Osuji N."/>
            <person name="Pu L.-L."/>
            <person name="Puazo M."/>
            <person name="Qu C."/>
            <person name="Quiroz J."/>
            <person name="Raj R."/>
            <person name="Weissenberger G."/>
            <person name="Xin Y."/>
            <person name="Zou X."/>
            <person name="Han Y."/>
            <person name="Worley K."/>
            <person name="Muzny D."/>
            <person name="Gibbs R."/>
        </authorList>
    </citation>
    <scope>NUCLEOTIDE SEQUENCE</scope>
    <source>
        <strain evidence="3">Sampled in the wild</strain>
    </source>
</reference>
<feature type="region of interest" description="Disordered" evidence="1">
    <location>
        <begin position="2182"/>
        <end position="2287"/>
    </location>
</feature>
<feature type="compositionally biased region" description="Low complexity" evidence="1">
    <location>
        <begin position="1525"/>
        <end position="1536"/>
    </location>
</feature>
<dbReference type="EMBL" id="KZ308171">
    <property type="protein sequence ID" value="KAG8223727.1"/>
    <property type="molecule type" value="Genomic_DNA"/>
</dbReference>
<dbReference type="Pfam" id="PF16059">
    <property type="entry name" value="MGA_dom"/>
    <property type="match status" value="1"/>
</dbReference>
<dbReference type="InterPro" id="IPR032060">
    <property type="entry name" value="MGA_dom"/>
</dbReference>
<proteinExistence type="predicted"/>
<feature type="domain" description="MGA conserved" evidence="2">
    <location>
        <begin position="1052"/>
        <end position="1092"/>
    </location>
</feature>
<protein>
    <recommendedName>
        <fullName evidence="2">MGA conserved domain-containing protein</fullName>
    </recommendedName>
</protein>
<name>A0A8K0JW37_LADFU</name>
<organism evidence="3 4">
    <name type="scientific">Ladona fulva</name>
    <name type="common">Scarce chaser dragonfly</name>
    <name type="synonym">Libellula fulva</name>
    <dbReference type="NCBI Taxonomy" id="123851"/>
    <lineage>
        <taxon>Eukaryota</taxon>
        <taxon>Metazoa</taxon>
        <taxon>Ecdysozoa</taxon>
        <taxon>Arthropoda</taxon>
        <taxon>Hexapoda</taxon>
        <taxon>Insecta</taxon>
        <taxon>Pterygota</taxon>
        <taxon>Palaeoptera</taxon>
        <taxon>Odonata</taxon>
        <taxon>Epiprocta</taxon>
        <taxon>Anisoptera</taxon>
        <taxon>Libelluloidea</taxon>
        <taxon>Libellulidae</taxon>
        <taxon>Ladona</taxon>
    </lineage>
</organism>
<evidence type="ECO:0000256" key="1">
    <source>
        <dbReference type="SAM" id="MobiDB-lite"/>
    </source>
</evidence>
<comment type="caution">
    <text evidence="3">The sequence shown here is derived from an EMBL/GenBank/DDBJ whole genome shotgun (WGS) entry which is preliminary data.</text>
</comment>
<evidence type="ECO:0000259" key="2">
    <source>
        <dbReference type="Pfam" id="PF16059"/>
    </source>
</evidence>
<feature type="compositionally biased region" description="Polar residues" evidence="1">
    <location>
        <begin position="1509"/>
        <end position="1523"/>
    </location>
</feature>
<sequence>MEKEDHSVICSTDARRPKDGSVNLVISPHRSRRLEEKAKALNKCRLSLEDLLCNVDKRNEKFGYVVTNIGTLKSDYSPSKTFSDRCPKTCKKGCMTTAGSSDLLYDHCKSVCKDQEVFAQGENSSYPGDLHGRRCTNYSEKTLCSRVARQTNLKTQSSAVGEISKSQKNTEPVLRRLRRTRSCANLSELQCLDANNSCNKLFTSVIFEDGSNKIDLSDKAHPVEIETAINTSGVSCDSQVKEHSSKGLSDQGLVTSSIFNPEAITVHEITDCQSGVSKVINDGNSFLSQHHEEQSKNPTPTSVLESESANESIVESNVKSESPQEPLLLAEKNQSDGEESSSDDIIMIEERYTLSSQGTALINPTKITLRNSKNCSTVMGDEESSAGLLTEKSLAKMKTHAKCSEENKTDHSEYATNASEGRTKYIIVSSSSKSSVKPSLYAGSIARHVKLNKSGVAVINVLNSNFPSQGSVLIQPKQKSVNSSLEAALLNEVGSVSVISGNGSTCNQFSKEVLPTGAEKHERGEVGRSSAGQIRVTEEGKETRISTPKSVKEGDPSSESPEVLCLGIVQRSKGDSATYSINTLKRSLVKNIKTYSRNSVAKAVVRNLFKEEQRSNDVNLFTNECKLAQKVDQKNKSICDLENLSNEALEVVDKSEVELELKAISHSFPKELKLSKSPETDENLTSDSKFNRIEIPSMSPGQGNEENFVFDLDEDLEKCEDDVLSRHQKGDYSCGFTGFKDTSQITHSRVQPIVVLERLPSWIVKDRTIKLSHRASPLKETAQQLIDSRISEEEILNRKEELQLRRKYKSMSDLSTLIHYDLQKEKELVVDRRRITRSFGEEIKIDYMAKLPDERDVKFKKPENDEQLPFFGFNIPFGFLGLPDHYLVYRSIINKSKQLGFLIDPNLGTGNLVEKSESLYFMGDCNPFRSRPVISQVERDKISPTKILEIASVNRNIHSQYSKSQQRSESHDTFFSASPEKTQEVENLTLEFEPNPSVDYASNLSKKQIPRHSPSNLSYSAVDSSSVYSECDANVIDVAENDINIKQTESEGSACGKDFCRLGCICESLEVRKRVKEHCGHEGCMFSSSCCKNSLRSSTDRTKMSILEYIDISSSEEELVRSKRKRKLPARLLQEEIICNPLSLGGKKQCYDSNISLLPEEKSRKITECRVVLNRFHLSGANVRCLYHFKQNCPCLRDKLLEKPRNVALKSTSGRLQLNSQIIVGHSQIHQHGCYFRTLGSGPVLKTPKTPALKSSVYMPGMNQYRSTIIYPQAPSKVNKSNSFSNGIIDAADSLVMREDLNRGGTLRYFFNSMADFQCTLSQGKMKCSDLEKICSESLTYLPKGAVQIMKLSLLKEMLRKELAYLWMMHLPRGRAHVFLSKENKAPGVACQRVRDLDELSKLPSHIMTLFASTEKDNDHLMSCIQISQSYFWQITGTISFVKNNSNTSKTGTVVTKITDSRPLWSAGTQKKMPKGPNPVNFIPLGSGNYRAINTSSNLKKLKVMSPTTSNLFNHSQPSNVAAKSQPPVSSNSSTSQRPIANYRVWYNLDLNKPFDELRVKANNFRITRLRLQQLFSLARSRKSFVRVSFSSSKCQPRKPLPGILVYPTERNYSVKLGPFPLNKQNGVKTFKYVNGDLIETNSYLTISRVIARDKFQHEYKTEGKISKTVEKVKWENSKDEEITQNVNKAGEVTKMINPKVSEIVSTKDADPGLTIVIQDVQGHYDTFNDIPSPTKSAVPFEGASDAPETWASGNAVSYIGEYNVNESAISHEIVSDASEPLLTSSHYSVSESNTFSGSVNTVTKDSNYSLHDFNTMHHATDSEVIATKINPASNYIKIPSETILNHEELILKEEPNSDPLSEPDCDPLAFSSGEMLPVPVENSGQYDWSGAKGLREIVGNSNVTNSSPRSVPKATTVKKRSSILSELKRKSSSLSRRSILKKNMLSPKAKKLPQTPGEPINAHGNIETGYLIPDVPGIQPIPVARGGMTLSESKVITMKNPLSKDGKLLHILNLGLANLFLNEAILQRVSFFPSNMKINWAFVKVDGIASKESFDGLMSLGDLTTNMFITQKGVFLYDEAVKSKSVLQRCGIGADSLHRFMETRRRRQIINIQKHLASLIGRKENTLISTIRFAHQEIKKLNAECGELENQIYHERCLRTTLLSRLRQVASGKERQAIMESLQSLKRETDAIPTQPIGEDSKDNWTLGGTLVDSSEDSAPGQVKGRSSWTRKRISTGNKDGDWAPQGSKKNTRARKTKGNGSDSKKKLSSGKDKSQRKPQAKTPFSLKFQKQLNILKKYIISSNNYRSKGLGSTSEASKYSILENATSVLAAADAETNSSPIENEESILSSGSDDVDIETLEDDFKIRENLPKSQSERVFSLLKSSEKKDQI</sequence>
<feature type="compositionally biased region" description="Basic and acidic residues" evidence="1">
    <location>
        <begin position="536"/>
        <end position="555"/>
    </location>
</feature>
<reference evidence="3" key="1">
    <citation type="submission" date="2013-04" db="EMBL/GenBank/DDBJ databases">
        <authorList>
            <person name="Qu J."/>
            <person name="Murali S.C."/>
            <person name="Bandaranaike D."/>
            <person name="Bellair M."/>
            <person name="Blankenburg K."/>
            <person name="Chao H."/>
            <person name="Dinh H."/>
            <person name="Doddapaneni H."/>
            <person name="Downs B."/>
            <person name="Dugan-Rocha S."/>
            <person name="Elkadiri S."/>
            <person name="Gnanaolivu R.D."/>
            <person name="Hernandez B."/>
            <person name="Javaid M."/>
            <person name="Jayaseelan J.C."/>
            <person name="Lee S."/>
            <person name="Li M."/>
            <person name="Ming W."/>
            <person name="Munidasa M."/>
            <person name="Muniz J."/>
            <person name="Nguyen L."/>
            <person name="Ongeri F."/>
            <person name="Osuji N."/>
            <person name="Pu L.-L."/>
            <person name="Puazo M."/>
            <person name="Qu C."/>
            <person name="Quiroz J."/>
            <person name="Raj R."/>
            <person name="Weissenberger G."/>
            <person name="Xin Y."/>
            <person name="Zou X."/>
            <person name="Han Y."/>
            <person name="Richards S."/>
            <person name="Worley K."/>
            <person name="Muzny D."/>
            <person name="Gibbs R."/>
        </authorList>
    </citation>
    <scope>NUCLEOTIDE SEQUENCE</scope>
    <source>
        <strain evidence="3">Sampled in the wild</strain>
    </source>
</reference>